<feature type="domain" description="Beta-lactamase-related" evidence="2">
    <location>
        <begin position="290"/>
        <end position="594"/>
    </location>
</feature>
<accession>A0A364Y0X5</accession>
<dbReference type="Proteomes" id="UP000251889">
    <property type="component" value="Unassembled WGS sequence"/>
</dbReference>
<evidence type="ECO:0000256" key="1">
    <source>
        <dbReference type="PROSITE-ProRule" id="PRU00023"/>
    </source>
</evidence>
<keyword evidence="1" id="KW-0040">ANK repeat</keyword>
<evidence type="ECO:0000259" key="3">
    <source>
        <dbReference type="Pfam" id="PF11954"/>
    </source>
</evidence>
<gene>
    <name evidence="4" type="ORF">DQQ10_14830</name>
</gene>
<comment type="caution">
    <text evidence="4">The sequence shown here is derived from an EMBL/GenBank/DDBJ whole genome shotgun (WGS) entry which is preliminary data.</text>
</comment>
<dbReference type="EMBL" id="QMFY01000007">
    <property type="protein sequence ID" value="RAW00325.1"/>
    <property type="molecule type" value="Genomic_DNA"/>
</dbReference>
<evidence type="ECO:0008006" key="6">
    <source>
        <dbReference type="Google" id="ProtNLM"/>
    </source>
</evidence>
<dbReference type="Gene3D" id="3.40.710.10">
    <property type="entry name" value="DD-peptidase/beta-lactamase superfamily"/>
    <property type="match status" value="1"/>
</dbReference>
<dbReference type="OrthoDB" id="9793489at2"/>
<dbReference type="PROSITE" id="PS50088">
    <property type="entry name" value="ANK_REPEAT"/>
    <property type="match status" value="1"/>
</dbReference>
<dbReference type="RefSeq" id="WP_112747667.1">
    <property type="nucleotide sequence ID" value="NZ_QMFY01000007.1"/>
</dbReference>
<dbReference type="SUPFAM" id="SSF56601">
    <property type="entry name" value="beta-lactamase/transpeptidase-like"/>
    <property type="match status" value="1"/>
</dbReference>
<protein>
    <recommendedName>
        <fullName evidence="6">Beta-lactamase-related domain-containing protein</fullName>
    </recommendedName>
</protein>
<name>A0A364Y0X5_9BACT</name>
<proteinExistence type="predicted"/>
<dbReference type="SUPFAM" id="SSF48403">
    <property type="entry name" value="Ankyrin repeat"/>
    <property type="match status" value="1"/>
</dbReference>
<dbReference type="InterPro" id="IPR012338">
    <property type="entry name" value="Beta-lactam/transpept-like"/>
</dbReference>
<evidence type="ECO:0000313" key="4">
    <source>
        <dbReference type="EMBL" id="RAW00325.1"/>
    </source>
</evidence>
<dbReference type="PANTHER" id="PTHR46825:SF9">
    <property type="entry name" value="BETA-LACTAMASE-RELATED DOMAIN-CONTAINING PROTEIN"/>
    <property type="match status" value="1"/>
</dbReference>
<dbReference type="Pfam" id="PF00144">
    <property type="entry name" value="Beta-lactamase"/>
    <property type="match status" value="1"/>
</dbReference>
<feature type="domain" description="Peptidase S12 Pab87-related C-terminal" evidence="3">
    <location>
        <begin position="619"/>
        <end position="699"/>
    </location>
</feature>
<evidence type="ECO:0000313" key="5">
    <source>
        <dbReference type="Proteomes" id="UP000251889"/>
    </source>
</evidence>
<evidence type="ECO:0000259" key="2">
    <source>
        <dbReference type="Pfam" id="PF00144"/>
    </source>
</evidence>
<dbReference type="AlphaFoldDB" id="A0A364Y0X5"/>
<dbReference type="InterPro" id="IPR001466">
    <property type="entry name" value="Beta-lactam-related"/>
</dbReference>
<dbReference type="InterPro" id="IPR021860">
    <property type="entry name" value="Peptidase_S12_Pab87-rel_C"/>
</dbReference>
<dbReference type="InterPro" id="IPR036770">
    <property type="entry name" value="Ankyrin_rpt-contain_sf"/>
</dbReference>
<keyword evidence="5" id="KW-1185">Reference proteome</keyword>
<organism evidence="4 5">
    <name type="scientific">Pseudochryseolinea flava</name>
    <dbReference type="NCBI Taxonomy" id="2059302"/>
    <lineage>
        <taxon>Bacteria</taxon>
        <taxon>Pseudomonadati</taxon>
        <taxon>Bacteroidota</taxon>
        <taxon>Cytophagia</taxon>
        <taxon>Cytophagales</taxon>
        <taxon>Fulvivirgaceae</taxon>
        <taxon>Pseudochryseolinea</taxon>
    </lineage>
</organism>
<dbReference type="Gene3D" id="1.25.40.20">
    <property type="entry name" value="Ankyrin repeat-containing domain"/>
    <property type="match status" value="1"/>
</dbReference>
<reference evidence="4 5" key="1">
    <citation type="submission" date="2018-06" db="EMBL/GenBank/DDBJ databases">
        <title>Chryseolinea flavus sp. nov., a member of the phylum Bacteroidetes isolated from soil.</title>
        <authorList>
            <person name="Li Y."/>
            <person name="Wang J."/>
        </authorList>
    </citation>
    <scope>NUCLEOTIDE SEQUENCE [LARGE SCALE GENOMIC DNA]</scope>
    <source>
        <strain evidence="4 5">SDU1-6</strain>
    </source>
</reference>
<sequence>MKNFTIHKSFLMVVALLMIVEVSIAQKKKDKSPSKVILTYNEKSFGSFMKAWSILGPLPVKEGTANPDDETQRKFFEEDMIPTVGLKDGRPLPSFQHNGKTLTWTPYVSQDDVVELDVVYPNTDYAAVYAWAEITSEAERQVFFGVGSDDGIKIWHNEKLIHNNWIPRGITKDQDLVAVKLVKGSNRILLKVQDFQQGWGYAVRVMDNTALSEKLVQAARNGQLDDIKVLIEAGVDVNGKDKNGITAYEAAKIAGRDEAVAALTAKGAQQKVMLTGEQLVDATYSHLAKKPSPATVVLVSQNGKILFQKAYGLADVAKKTPATLTTKFRIGSITKQFTASAILKLQEEGKISVNDKLSKFFPDFPRAHEVTIHHLLTHTSGIHSYTGKSDFLDHVTKPISNDALLAYFKNDPYDFNPGDEYRYNNSGYFLLGYIVEKVSGKTFAQYLDDTFFKPLGMKNTGIHSATLKLTEEANGHQPEGDGYKLAMNWDMSWAGGAGALYSTVGDLNLWNDALFGGKVLKPESMKAAFTSVVLNNGRTPDSGKYGYGWGIAEYRGTESIGHSGGLHGFISQLSRLPAHNLTVVILTNTSPPVSEFNPSVIAEYFIWDKLGKQSSFAQSASTGDVKAYEGRYDFGNGAVMIITSKDNNLFAQLSGQPNFPIFPQGQDDYFWKVVPARIKFVRNEKGEVTHGDFEQNGQKLKVNKLKEETIVKVDPAIWKKYEGKYKFQDLIITISTSDGKLLAQATNQPTFELLPVSELDYVVRELNAKLSFVKSEEKISHIVIDMGGRKSDALRME</sequence>
<dbReference type="PANTHER" id="PTHR46825">
    <property type="entry name" value="D-ALANYL-D-ALANINE-CARBOXYPEPTIDASE/ENDOPEPTIDASE AMPH"/>
    <property type="match status" value="1"/>
</dbReference>
<dbReference type="Pfam" id="PF11954">
    <property type="entry name" value="DUF3471"/>
    <property type="match status" value="1"/>
</dbReference>
<dbReference type="InterPro" id="IPR002110">
    <property type="entry name" value="Ankyrin_rpt"/>
</dbReference>
<feature type="repeat" description="ANK" evidence="1">
    <location>
        <begin position="215"/>
        <end position="242"/>
    </location>
</feature>
<dbReference type="InterPro" id="IPR050491">
    <property type="entry name" value="AmpC-like"/>
</dbReference>